<protein>
    <submittedName>
        <fullName evidence="1">Toxin-antitoxin system HicB family antitoxin</fullName>
    </submittedName>
</protein>
<keyword evidence="2" id="KW-1185">Reference proteome</keyword>
<dbReference type="InterPro" id="IPR010985">
    <property type="entry name" value="Ribbon_hlx_hlx"/>
</dbReference>
<dbReference type="Proteomes" id="UP000474777">
    <property type="component" value="Unassembled WGS sequence"/>
</dbReference>
<organism evidence="1 2">
    <name type="scientific">Pontibacter burrus</name>
    <dbReference type="NCBI Taxonomy" id="2704466"/>
    <lineage>
        <taxon>Bacteria</taxon>
        <taxon>Pseudomonadati</taxon>
        <taxon>Bacteroidota</taxon>
        <taxon>Cytophagia</taxon>
        <taxon>Cytophagales</taxon>
        <taxon>Hymenobacteraceae</taxon>
        <taxon>Pontibacter</taxon>
    </lineage>
</organism>
<reference evidence="1 2" key="1">
    <citation type="submission" date="2020-02" db="EMBL/GenBank/DDBJ databases">
        <authorList>
            <person name="Kim M.K."/>
        </authorList>
    </citation>
    <scope>NUCLEOTIDE SEQUENCE [LARGE SCALE GENOMIC DNA]</scope>
    <source>
        <strain evidence="1 2">BT327</strain>
    </source>
</reference>
<dbReference type="GO" id="GO:0006355">
    <property type="term" value="P:regulation of DNA-templated transcription"/>
    <property type="evidence" value="ECO:0007669"/>
    <property type="project" value="InterPro"/>
</dbReference>
<evidence type="ECO:0000313" key="2">
    <source>
        <dbReference type="Proteomes" id="UP000474777"/>
    </source>
</evidence>
<dbReference type="InterPro" id="IPR008651">
    <property type="entry name" value="Uncharacterised_HicB"/>
</dbReference>
<comment type="caution">
    <text evidence="1">The sequence shown here is derived from an EMBL/GenBank/DDBJ whole genome shotgun (WGS) entry which is preliminary data.</text>
</comment>
<name>A0A6B3LRG5_9BACT</name>
<accession>A0A6B3LRG5</accession>
<evidence type="ECO:0000313" key="1">
    <source>
        <dbReference type="EMBL" id="NEM96157.1"/>
    </source>
</evidence>
<dbReference type="Pfam" id="PF05534">
    <property type="entry name" value="HicB"/>
    <property type="match status" value="1"/>
</dbReference>
<dbReference type="EMBL" id="JAAGWD010000001">
    <property type="protein sequence ID" value="NEM96157.1"/>
    <property type="molecule type" value="Genomic_DNA"/>
</dbReference>
<sequence length="76" mass="8860">MMSDNNACKPKEPRVQIRLLPQLERELSERAREQGQTLNAFLRPFLYAIARKEMRMEAVVSVEKLLPRSKTPVRHG</sequence>
<proteinExistence type="predicted"/>
<dbReference type="SUPFAM" id="SSF47598">
    <property type="entry name" value="Ribbon-helix-helix"/>
    <property type="match status" value="1"/>
</dbReference>
<dbReference type="AlphaFoldDB" id="A0A6B3LRG5"/>
<gene>
    <name evidence="1" type="ORF">GXP69_00495</name>
</gene>
<dbReference type="RefSeq" id="WP_163910899.1">
    <property type="nucleotide sequence ID" value="NZ_JAAGWD010000001.1"/>
</dbReference>